<evidence type="ECO:0000256" key="6">
    <source>
        <dbReference type="ARBA" id="ARBA00023136"/>
    </source>
</evidence>
<accession>A0AAW1X704</accession>
<dbReference type="PANTHER" id="PTHR22951:SF32">
    <property type="entry name" value="OS06G0175500 PROTEIN"/>
    <property type="match status" value="1"/>
</dbReference>
<dbReference type="PANTHER" id="PTHR22951">
    <property type="entry name" value="CLATHRIN ASSEMBLY PROTEIN"/>
    <property type="match status" value="1"/>
</dbReference>
<dbReference type="InterPro" id="IPR048050">
    <property type="entry name" value="ANTH_N_plant"/>
</dbReference>
<dbReference type="SUPFAM" id="SSF89009">
    <property type="entry name" value="GAT-like domain"/>
    <property type="match status" value="1"/>
</dbReference>
<organism evidence="11 12">
    <name type="scientific">Rubus argutus</name>
    <name type="common">Southern blackberry</name>
    <dbReference type="NCBI Taxonomy" id="59490"/>
    <lineage>
        <taxon>Eukaryota</taxon>
        <taxon>Viridiplantae</taxon>
        <taxon>Streptophyta</taxon>
        <taxon>Embryophyta</taxon>
        <taxon>Tracheophyta</taxon>
        <taxon>Spermatophyta</taxon>
        <taxon>Magnoliopsida</taxon>
        <taxon>eudicotyledons</taxon>
        <taxon>Gunneridae</taxon>
        <taxon>Pentapetalae</taxon>
        <taxon>rosids</taxon>
        <taxon>fabids</taxon>
        <taxon>Rosales</taxon>
        <taxon>Rosaceae</taxon>
        <taxon>Rosoideae</taxon>
        <taxon>Rosoideae incertae sedis</taxon>
        <taxon>Rubus</taxon>
    </lineage>
</organism>
<dbReference type="GO" id="GO:0072583">
    <property type="term" value="P:clathrin-dependent endocytosis"/>
    <property type="evidence" value="ECO:0007669"/>
    <property type="project" value="InterPro"/>
</dbReference>
<dbReference type="CDD" id="cd03564">
    <property type="entry name" value="ANTH_N"/>
    <property type="match status" value="1"/>
</dbReference>
<dbReference type="Gene3D" id="1.25.40.90">
    <property type="match status" value="1"/>
</dbReference>
<feature type="region of interest" description="Disordered" evidence="9">
    <location>
        <begin position="532"/>
        <end position="614"/>
    </location>
</feature>
<evidence type="ECO:0000256" key="5">
    <source>
        <dbReference type="ARBA" id="ARBA00023034"/>
    </source>
</evidence>
<comment type="subcellular location">
    <subcellularLocation>
        <location evidence="1">Cytoplasmic vesicle</location>
        <location evidence="1">Clathrin-coated vesicle</location>
    </subcellularLocation>
    <subcellularLocation>
        <location evidence="2">Golgi apparatus</location>
    </subcellularLocation>
    <subcellularLocation>
        <location evidence="3">Membrane</location>
        <location evidence="3">Clathrin-coated pit</location>
    </subcellularLocation>
</comment>
<dbReference type="AlphaFoldDB" id="A0AAW1X704"/>
<dbReference type="Proteomes" id="UP001457282">
    <property type="component" value="Unassembled WGS sequence"/>
</dbReference>
<keyword evidence="12" id="KW-1185">Reference proteome</keyword>
<sequence>MAAGAGSQQSLRKALKTVGLAKANGDFKVLDIAISKATKHDDSLPKEKHVMTILHAVSASRPRAEVAYCIHGLAKRLSKAHSWKVALKTVIVIHRALREVDDTFCDALIKYSWSRGHILNISHSWDEKSPSAWGYSTWVRLYASYLEERLECFRVLKYDVQKDHSRTKELESPDLLRQLPALQQLLSRLLDCQPEVGTICNCLIQLAISMVAGESAKLYAAITDGIVNLVDKFFEMQRDDAVRALEIYKKSGSQAERLSEFFEICRSLNFGRGMKIVRIQQPPESFLTTMEDYVKDASGVVMLEFPPTNENQADAPKENVVVEGDLLIDHELIDNMEEKSNADGAAPQPASNDQTEAAATTQVADLLSFDDVIPVTSETDENNSMALALVQSENPSDSRTDGFNSTCSNSSWEIELFTPPTSNGATVAQTPPTSNAVSVAQTKLAGELDRLTLDSLYDDAMASTPNQNNMLYSPAALAPSNPFDDVATSSYQFQDPFYASSNATTPTNVQMALMAQQQQYFMMMQQQVQQQKLQSIVQNPPSPGQNPPSPYQNPPSPYQNPLSPFQSPPSAFQNLPSPCQNPPSPYQNPLTSSGNPFADKISNPPPQNSNNGLI</sequence>
<evidence type="ECO:0000256" key="3">
    <source>
        <dbReference type="ARBA" id="ARBA00004600"/>
    </source>
</evidence>
<feature type="compositionally biased region" description="Pro residues" evidence="9">
    <location>
        <begin position="540"/>
        <end position="558"/>
    </location>
</feature>
<dbReference type="GO" id="GO:0005546">
    <property type="term" value="F:phosphatidylinositol-4,5-bisphosphate binding"/>
    <property type="evidence" value="ECO:0007669"/>
    <property type="project" value="TreeGrafter"/>
</dbReference>
<protein>
    <recommendedName>
        <fullName evidence="10">ENTH domain-containing protein</fullName>
    </recommendedName>
</protein>
<name>A0AAW1X704_RUBAR</name>
<dbReference type="SUPFAM" id="SSF48464">
    <property type="entry name" value="ENTH/VHS domain"/>
    <property type="match status" value="1"/>
</dbReference>
<dbReference type="InterPro" id="IPR013809">
    <property type="entry name" value="ENTH"/>
</dbReference>
<dbReference type="InterPro" id="IPR011417">
    <property type="entry name" value="ANTH_dom"/>
</dbReference>
<evidence type="ECO:0000259" key="10">
    <source>
        <dbReference type="PROSITE" id="PS50942"/>
    </source>
</evidence>
<dbReference type="GO" id="GO:0030136">
    <property type="term" value="C:clathrin-coated vesicle"/>
    <property type="evidence" value="ECO:0007669"/>
    <property type="project" value="UniProtKB-SubCell"/>
</dbReference>
<keyword evidence="4" id="KW-0254">Endocytosis</keyword>
<feature type="region of interest" description="Disordered" evidence="9">
    <location>
        <begin position="339"/>
        <end position="359"/>
    </location>
</feature>
<proteinExistence type="predicted"/>
<feature type="compositionally biased region" description="Polar residues" evidence="9">
    <location>
        <begin position="568"/>
        <end position="578"/>
    </location>
</feature>
<evidence type="ECO:0000256" key="2">
    <source>
        <dbReference type="ARBA" id="ARBA00004555"/>
    </source>
</evidence>
<dbReference type="PROSITE" id="PS50942">
    <property type="entry name" value="ENTH"/>
    <property type="match status" value="1"/>
</dbReference>
<dbReference type="GO" id="GO:0048268">
    <property type="term" value="P:clathrin coat assembly"/>
    <property type="evidence" value="ECO:0007669"/>
    <property type="project" value="InterPro"/>
</dbReference>
<dbReference type="GO" id="GO:0000149">
    <property type="term" value="F:SNARE binding"/>
    <property type="evidence" value="ECO:0007669"/>
    <property type="project" value="TreeGrafter"/>
</dbReference>
<keyword evidence="6" id="KW-0472">Membrane</keyword>
<comment type="caution">
    <text evidence="11">The sequence shown here is derived from an EMBL/GenBank/DDBJ whole genome shotgun (WGS) entry which is preliminary data.</text>
</comment>
<feature type="compositionally biased region" description="Polar residues" evidence="9">
    <location>
        <begin position="349"/>
        <end position="359"/>
    </location>
</feature>
<dbReference type="Gene3D" id="1.20.58.150">
    <property type="entry name" value="ANTH domain"/>
    <property type="match status" value="1"/>
</dbReference>
<evidence type="ECO:0000256" key="4">
    <source>
        <dbReference type="ARBA" id="ARBA00022583"/>
    </source>
</evidence>
<evidence type="ECO:0000313" key="11">
    <source>
        <dbReference type="EMBL" id="KAK9932061.1"/>
    </source>
</evidence>
<dbReference type="GO" id="GO:0005794">
    <property type="term" value="C:Golgi apparatus"/>
    <property type="evidence" value="ECO:0007669"/>
    <property type="project" value="UniProtKB-SubCell"/>
</dbReference>
<evidence type="ECO:0000256" key="8">
    <source>
        <dbReference type="ARBA" id="ARBA00023329"/>
    </source>
</evidence>
<dbReference type="InterPro" id="IPR008942">
    <property type="entry name" value="ENTH_VHS"/>
</dbReference>
<dbReference type="FunFam" id="1.20.58.150:FF:000005">
    <property type="entry name" value="putative clathrin assembly protein At2g25430"/>
    <property type="match status" value="1"/>
</dbReference>
<dbReference type="GO" id="GO:0032050">
    <property type="term" value="F:clathrin heavy chain binding"/>
    <property type="evidence" value="ECO:0007669"/>
    <property type="project" value="TreeGrafter"/>
</dbReference>
<dbReference type="Pfam" id="PF07651">
    <property type="entry name" value="ANTH"/>
    <property type="match status" value="1"/>
</dbReference>
<reference evidence="11 12" key="1">
    <citation type="journal article" date="2023" name="G3 (Bethesda)">
        <title>A chromosome-length genome assembly and annotation of blackberry (Rubus argutus, cv. 'Hillquist').</title>
        <authorList>
            <person name="Bruna T."/>
            <person name="Aryal R."/>
            <person name="Dudchenko O."/>
            <person name="Sargent D.J."/>
            <person name="Mead D."/>
            <person name="Buti M."/>
            <person name="Cavallini A."/>
            <person name="Hytonen T."/>
            <person name="Andres J."/>
            <person name="Pham M."/>
            <person name="Weisz D."/>
            <person name="Mascagni F."/>
            <person name="Usai G."/>
            <person name="Natali L."/>
            <person name="Bassil N."/>
            <person name="Fernandez G.E."/>
            <person name="Lomsadze A."/>
            <person name="Armour M."/>
            <person name="Olukolu B."/>
            <person name="Poorten T."/>
            <person name="Britton C."/>
            <person name="Davik J."/>
            <person name="Ashrafi H."/>
            <person name="Aiden E.L."/>
            <person name="Borodovsky M."/>
            <person name="Worthington M."/>
        </authorList>
    </citation>
    <scope>NUCLEOTIDE SEQUENCE [LARGE SCALE GENOMIC DNA]</scope>
    <source>
        <strain evidence="11">PI 553951</strain>
    </source>
</reference>
<dbReference type="GO" id="GO:0005545">
    <property type="term" value="F:1-phosphatidylinositol binding"/>
    <property type="evidence" value="ECO:0007669"/>
    <property type="project" value="InterPro"/>
</dbReference>
<dbReference type="GO" id="GO:0005905">
    <property type="term" value="C:clathrin-coated pit"/>
    <property type="evidence" value="ECO:0007669"/>
    <property type="project" value="UniProtKB-SubCell"/>
</dbReference>
<dbReference type="SMART" id="SM00273">
    <property type="entry name" value="ENTH"/>
    <property type="match status" value="1"/>
</dbReference>
<evidence type="ECO:0000313" key="12">
    <source>
        <dbReference type="Proteomes" id="UP001457282"/>
    </source>
</evidence>
<dbReference type="EMBL" id="JBEDUW010000004">
    <property type="protein sequence ID" value="KAK9932061.1"/>
    <property type="molecule type" value="Genomic_DNA"/>
</dbReference>
<dbReference type="InterPro" id="IPR045192">
    <property type="entry name" value="AP180-like"/>
</dbReference>
<evidence type="ECO:0000256" key="9">
    <source>
        <dbReference type="SAM" id="MobiDB-lite"/>
    </source>
</evidence>
<dbReference type="GO" id="GO:0006900">
    <property type="term" value="P:vesicle budding from membrane"/>
    <property type="evidence" value="ECO:0007669"/>
    <property type="project" value="TreeGrafter"/>
</dbReference>
<keyword evidence="7" id="KW-0168">Coated pit</keyword>
<feature type="domain" description="ENTH" evidence="10">
    <location>
        <begin position="22"/>
        <end position="160"/>
    </location>
</feature>
<gene>
    <name evidence="11" type="ORF">M0R45_019312</name>
</gene>
<evidence type="ECO:0000256" key="7">
    <source>
        <dbReference type="ARBA" id="ARBA00023176"/>
    </source>
</evidence>
<keyword evidence="8" id="KW-0968">Cytoplasmic vesicle</keyword>
<dbReference type="InterPro" id="IPR014712">
    <property type="entry name" value="ANTH_dom_sf"/>
</dbReference>
<keyword evidence="5" id="KW-0333">Golgi apparatus</keyword>
<evidence type="ECO:0000256" key="1">
    <source>
        <dbReference type="ARBA" id="ARBA00004132"/>
    </source>
</evidence>